<dbReference type="EMBL" id="JAPDRQ010000149">
    <property type="protein sequence ID" value="KAJ9653582.1"/>
    <property type="molecule type" value="Genomic_DNA"/>
</dbReference>
<proteinExistence type="predicted"/>
<evidence type="ECO:0000313" key="2">
    <source>
        <dbReference type="Proteomes" id="UP001172386"/>
    </source>
</evidence>
<comment type="caution">
    <text evidence="1">The sequence shown here is derived from an EMBL/GenBank/DDBJ whole genome shotgun (WGS) entry which is preliminary data.</text>
</comment>
<evidence type="ECO:0000313" key="1">
    <source>
        <dbReference type="EMBL" id="KAJ9653582.1"/>
    </source>
</evidence>
<organism evidence="1 2">
    <name type="scientific">Neophaeococcomyces mojaviensis</name>
    <dbReference type="NCBI Taxonomy" id="3383035"/>
    <lineage>
        <taxon>Eukaryota</taxon>
        <taxon>Fungi</taxon>
        <taxon>Dikarya</taxon>
        <taxon>Ascomycota</taxon>
        <taxon>Pezizomycotina</taxon>
        <taxon>Eurotiomycetes</taxon>
        <taxon>Chaetothyriomycetidae</taxon>
        <taxon>Chaetothyriales</taxon>
        <taxon>Chaetothyriales incertae sedis</taxon>
        <taxon>Neophaeococcomyces</taxon>
    </lineage>
</organism>
<protein>
    <submittedName>
        <fullName evidence="1">Uncharacterized protein</fullName>
    </submittedName>
</protein>
<sequence>MPSRIENPALFICDIQEKFRGAIWEFPKVISTTQKMVKAAKILNIPIYTTTQNASRLGATVAEISSLFPDSHKTEIDKTAFSMMVPQLTQSLLSQSQADPSSTAAAPHKPVNVIIVGIETHICVTQTALDLLSMGHKVYVLADGVSSCNAGERPIALQRLAREGATVTTSESLLFELVGDAGSANFKAISGLVKETKEETKGAVETFCKL</sequence>
<gene>
    <name evidence="1" type="ORF">H2198_007246</name>
</gene>
<reference evidence="1" key="1">
    <citation type="submission" date="2022-10" db="EMBL/GenBank/DDBJ databases">
        <title>Culturing micro-colonial fungi from biological soil crusts in the Mojave desert and describing Neophaeococcomyces mojavensis, and introducing the new genera and species Taxawa tesnikishii.</title>
        <authorList>
            <person name="Kurbessoian T."/>
            <person name="Stajich J.E."/>
        </authorList>
    </citation>
    <scope>NUCLEOTIDE SEQUENCE</scope>
    <source>
        <strain evidence="1">JES_112</strain>
    </source>
</reference>
<keyword evidence="2" id="KW-1185">Reference proteome</keyword>
<accession>A0ACC3A0M2</accession>
<name>A0ACC3A0M2_9EURO</name>
<dbReference type="Proteomes" id="UP001172386">
    <property type="component" value="Unassembled WGS sequence"/>
</dbReference>